<dbReference type="OrthoDB" id="5194044at2759"/>
<evidence type="ECO:0000313" key="3">
    <source>
        <dbReference type="Proteomes" id="UP000736672"/>
    </source>
</evidence>
<evidence type="ECO:0000256" key="1">
    <source>
        <dbReference type="SAM" id="MobiDB-lite"/>
    </source>
</evidence>
<dbReference type="Proteomes" id="UP000736672">
    <property type="component" value="Unassembled WGS sequence"/>
</dbReference>
<sequence>MAAAGTNDSKSPKGPPRRPPKTPEPRQVHFETQGILKGQNITGYTTASSPSGGFNANTATGSSKAAPKTPPAVTASEDNQPTSFPALGVAANSQLQWHTSANPTQSLRHQLPTGPGGFISPPPQQAAYFSLPQQHHPQIHPASFINAPAGTGTHNTVTYIGVGPPNNTMGDYQNAAPPPNGVHFQPPVPDTTFGPMQHVYVPRFDGGLAGVQVGLPAPASVLASVPVPVPAHFVSAPAPITTAACTTVVLPKTFYLNGYTYYASGLVESPPHSCSTWIEWSTEHRQAQPVIGAMAPQPGTHASYVVHQQPYLVQQPAMGQQPVLMHAPQQHYVPQVQHVAGAVPAVGMAGGVAAMSGAVPIIAGNSGHIPDVTGIGRTAGEEQLRQIQFAHENRLYEPQDFKPADDDPSRFYYVREVDGNWTQRNRFTIDHMGDCRWYVTDEGWFYATYPIRKDRPYWRTPIEYLRLSFGIYLMEQPYSRLILVLFGDSQKPYLFAFKDPCLGHLQLRSDPYPEDVTHPHWWLK</sequence>
<keyword evidence="3" id="KW-1185">Reference proteome</keyword>
<organism evidence="2 3">
    <name type="scientific">Fusarium solani</name>
    <name type="common">Filamentous fungus</name>
    <dbReference type="NCBI Taxonomy" id="169388"/>
    <lineage>
        <taxon>Eukaryota</taxon>
        <taxon>Fungi</taxon>
        <taxon>Dikarya</taxon>
        <taxon>Ascomycota</taxon>
        <taxon>Pezizomycotina</taxon>
        <taxon>Sordariomycetes</taxon>
        <taxon>Hypocreomycetidae</taxon>
        <taxon>Hypocreales</taxon>
        <taxon>Nectriaceae</taxon>
        <taxon>Fusarium</taxon>
        <taxon>Fusarium solani species complex</taxon>
    </lineage>
</organism>
<evidence type="ECO:0000313" key="2">
    <source>
        <dbReference type="EMBL" id="KAH7258296.1"/>
    </source>
</evidence>
<feature type="compositionally biased region" description="Polar residues" evidence="1">
    <location>
        <begin position="39"/>
        <end position="61"/>
    </location>
</feature>
<proteinExistence type="predicted"/>
<feature type="region of interest" description="Disordered" evidence="1">
    <location>
        <begin position="1"/>
        <end position="85"/>
    </location>
</feature>
<dbReference type="EMBL" id="JAGTJS010000009">
    <property type="protein sequence ID" value="KAH7258296.1"/>
    <property type="molecule type" value="Genomic_DNA"/>
</dbReference>
<dbReference type="AlphaFoldDB" id="A0A9P9KIF0"/>
<protein>
    <submittedName>
        <fullName evidence="2">Uncharacterized protein</fullName>
    </submittedName>
</protein>
<name>A0A9P9KIF0_FUSSL</name>
<feature type="region of interest" description="Disordered" evidence="1">
    <location>
        <begin position="103"/>
        <end position="125"/>
    </location>
</feature>
<accession>A0A9P9KIF0</accession>
<comment type="caution">
    <text evidence="2">The sequence shown here is derived from an EMBL/GenBank/DDBJ whole genome shotgun (WGS) entry which is preliminary data.</text>
</comment>
<feature type="compositionally biased region" description="Low complexity" evidence="1">
    <location>
        <begin position="62"/>
        <end position="76"/>
    </location>
</feature>
<reference evidence="2" key="1">
    <citation type="journal article" date="2021" name="Nat. Commun.">
        <title>Genetic determinants of endophytism in the Arabidopsis root mycobiome.</title>
        <authorList>
            <person name="Mesny F."/>
            <person name="Miyauchi S."/>
            <person name="Thiergart T."/>
            <person name="Pickel B."/>
            <person name="Atanasova L."/>
            <person name="Karlsson M."/>
            <person name="Huettel B."/>
            <person name="Barry K.W."/>
            <person name="Haridas S."/>
            <person name="Chen C."/>
            <person name="Bauer D."/>
            <person name="Andreopoulos W."/>
            <person name="Pangilinan J."/>
            <person name="LaButti K."/>
            <person name="Riley R."/>
            <person name="Lipzen A."/>
            <person name="Clum A."/>
            <person name="Drula E."/>
            <person name="Henrissat B."/>
            <person name="Kohler A."/>
            <person name="Grigoriev I.V."/>
            <person name="Martin F.M."/>
            <person name="Hacquard S."/>
        </authorList>
    </citation>
    <scope>NUCLEOTIDE SEQUENCE</scope>
    <source>
        <strain evidence="2">FSSC 5 MPI-SDFR-AT-0091</strain>
    </source>
</reference>
<gene>
    <name evidence="2" type="ORF">B0J15DRAFT_583046</name>
</gene>